<reference evidence="2 3" key="1">
    <citation type="journal article" date="2012" name="Genome Biol.">
        <title>Genome and low-iron response of an oceanic diatom adapted to chronic iron limitation.</title>
        <authorList>
            <person name="Lommer M."/>
            <person name="Specht M."/>
            <person name="Roy A.S."/>
            <person name="Kraemer L."/>
            <person name="Andreson R."/>
            <person name="Gutowska M.A."/>
            <person name="Wolf J."/>
            <person name="Bergner S.V."/>
            <person name="Schilhabel M.B."/>
            <person name="Klostermeier U.C."/>
            <person name="Beiko R.G."/>
            <person name="Rosenstiel P."/>
            <person name="Hippler M."/>
            <person name="Laroche J."/>
        </authorList>
    </citation>
    <scope>NUCLEOTIDE SEQUENCE [LARGE SCALE GENOMIC DNA]</scope>
    <source>
        <strain evidence="2 3">CCMP1005</strain>
    </source>
</reference>
<sequence length="107" mass="11819">EEAHQHVAAVEDQLVARRQRCGEHPEQECGEAGVVADRKGEGDEGVEDEEERLEGPLAVHHVHAHVVAVHPERKLARVDAGVRVVRGEVNGTHAEVDKDEQAEHHTR</sequence>
<feature type="region of interest" description="Disordered" evidence="1">
    <location>
        <begin position="22"/>
        <end position="47"/>
    </location>
</feature>
<protein>
    <submittedName>
        <fullName evidence="2">Uncharacterized protein</fullName>
    </submittedName>
</protein>
<dbReference type="Proteomes" id="UP000266841">
    <property type="component" value="Unassembled WGS sequence"/>
</dbReference>
<name>K0SCP6_THAOC</name>
<comment type="caution">
    <text evidence="2">The sequence shown here is derived from an EMBL/GenBank/DDBJ whole genome shotgun (WGS) entry which is preliminary data.</text>
</comment>
<organism evidence="2 3">
    <name type="scientific">Thalassiosira oceanica</name>
    <name type="common">Marine diatom</name>
    <dbReference type="NCBI Taxonomy" id="159749"/>
    <lineage>
        <taxon>Eukaryota</taxon>
        <taxon>Sar</taxon>
        <taxon>Stramenopiles</taxon>
        <taxon>Ochrophyta</taxon>
        <taxon>Bacillariophyta</taxon>
        <taxon>Coscinodiscophyceae</taxon>
        <taxon>Thalassiosirophycidae</taxon>
        <taxon>Thalassiosirales</taxon>
        <taxon>Thalassiosiraceae</taxon>
        <taxon>Thalassiosira</taxon>
    </lineage>
</organism>
<evidence type="ECO:0000256" key="1">
    <source>
        <dbReference type="SAM" id="MobiDB-lite"/>
    </source>
</evidence>
<evidence type="ECO:0000313" key="3">
    <source>
        <dbReference type="Proteomes" id="UP000266841"/>
    </source>
</evidence>
<accession>K0SCP6</accession>
<dbReference type="AlphaFoldDB" id="K0SCP6"/>
<dbReference type="EMBL" id="AGNL01031287">
    <property type="protein sequence ID" value="EJK56482.1"/>
    <property type="molecule type" value="Genomic_DNA"/>
</dbReference>
<proteinExistence type="predicted"/>
<evidence type="ECO:0000313" key="2">
    <source>
        <dbReference type="EMBL" id="EJK56482.1"/>
    </source>
</evidence>
<feature type="non-terminal residue" evidence="2">
    <location>
        <position position="1"/>
    </location>
</feature>
<keyword evidence="3" id="KW-1185">Reference proteome</keyword>
<gene>
    <name evidence="2" type="ORF">THAOC_23619</name>
</gene>